<proteinExistence type="predicted"/>
<organism evidence="1 2">
    <name type="scientific">Brassica rapa subsp. trilocularis</name>
    <dbReference type="NCBI Taxonomy" id="1813537"/>
    <lineage>
        <taxon>Eukaryota</taxon>
        <taxon>Viridiplantae</taxon>
        <taxon>Streptophyta</taxon>
        <taxon>Embryophyta</taxon>
        <taxon>Tracheophyta</taxon>
        <taxon>Spermatophyta</taxon>
        <taxon>Magnoliopsida</taxon>
        <taxon>eudicotyledons</taxon>
        <taxon>Gunneridae</taxon>
        <taxon>Pentapetalae</taxon>
        <taxon>rosids</taxon>
        <taxon>malvids</taxon>
        <taxon>Brassicales</taxon>
        <taxon>Brassicaceae</taxon>
        <taxon>Brassiceae</taxon>
        <taxon>Brassica</taxon>
    </lineage>
</organism>
<evidence type="ECO:0000313" key="2">
    <source>
        <dbReference type="Proteomes" id="UP000823674"/>
    </source>
</evidence>
<comment type="caution">
    <text evidence="1">The sequence shown here is derived from an EMBL/GenBank/DDBJ whole genome shotgun (WGS) entry which is preliminary data.</text>
</comment>
<keyword evidence="2" id="KW-1185">Reference proteome</keyword>
<gene>
    <name evidence="1" type="primary">A02g503050.1_BraROA</name>
    <name evidence="1" type="ORF">IGI04_005974</name>
</gene>
<dbReference type="Proteomes" id="UP000823674">
    <property type="component" value="Chromosome A02"/>
</dbReference>
<sequence length="101" mass="11287">MEPSSSPSGVLDMVWTSPEVMNGPGICQFCFACPSLSGQLLRYAIFGVRMVKAVQAVQIKHIMQIKQIKSRSSRSCGRNADQVDQRLDWSNQILNLNFILN</sequence>
<dbReference type="EMBL" id="JADBGQ010000002">
    <property type="protein sequence ID" value="KAG5409655.1"/>
    <property type="molecule type" value="Genomic_DNA"/>
</dbReference>
<reference evidence="1 2" key="1">
    <citation type="submission" date="2021-03" db="EMBL/GenBank/DDBJ databases">
        <authorList>
            <person name="King G.J."/>
            <person name="Bancroft I."/>
            <person name="Baten A."/>
            <person name="Bloomfield J."/>
            <person name="Borpatragohain P."/>
            <person name="He Z."/>
            <person name="Irish N."/>
            <person name="Irwin J."/>
            <person name="Liu K."/>
            <person name="Mauleon R.P."/>
            <person name="Moore J."/>
            <person name="Morris R."/>
            <person name="Ostergaard L."/>
            <person name="Wang B."/>
            <person name="Wells R."/>
        </authorList>
    </citation>
    <scope>NUCLEOTIDE SEQUENCE [LARGE SCALE GENOMIC DNA]</scope>
    <source>
        <strain evidence="1">R-o-18</strain>
        <tissue evidence="1">Leaf</tissue>
    </source>
</reference>
<protein>
    <submittedName>
        <fullName evidence="1">Uncharacterized protein</fullName>
    </submittedName>
</protein>
<evidence type="ECO:0000313" key="1">
    <source>
        <dbReference type="EMBL" id="KAG5409655.1"/>
    </source>
</evidence>
<name>A0ABQ7NFI4_BRACM</name>
<accession>A0ABQ7NFI4</accession>